<dbReference type="CDD" id="cd07344">
    <property type="entry name" value="M48_yhfN_like"/>
    <property type="match status" value="1"/>
</dbReference>
<dbReference type="Proteomes" id="UP000680365">
    <property type="component" value="Unassembled WGS sequence"/>
</dbReference>
<comment type="caution">
    <text evidence="2">The sequence shown here is derived from an EMBL/GenBank/DDBJ whole genome shotgun (WGS) entry which is preliminary data.</text>
</comment>
<evidence type="ECO:0000313" key="2">
    <source>
        <dbReference type="EMBL" id="MBS8122245.1"/>
    </source>
</evidence>
<evidence type="ECO:0000313" key="3">
    <source>
        <dbReference type="EMBL" id="MBS8122250.1"/>
    </source>
</evidence>
<dbReference type="GO" id="GO:0016787">
    <property type="term" value="F:hydrolase activity"/>
    <property type="evidence" value="ECO:0007669"/>
    <property type="project" value="UniProtKB-KW"/>
</dbReference>
<dbReference type="InterPro" id="IPR002725">
    <property type="entry name" value="YgjP-like_metallopeptidase"/>
</dbReference>
<dbReference type="Gene3D" id="3.30.2010.10">
    <property type="entry name" value="Metalloproteases ('zincins'), catalytic domain"/>
    <property type="match status" value="1"/>
</dbReference>
<feature type="domain" description="YgjP-like metallopeptidase" evidence="1">
    <location>
        <begin position="25"/>
        <end position="231"/>
    </location>
</feature>
<organism evidence="2 4">
    <name type="scientific">Candidatus Vampirococcus lugosii</name>
    <dbReference type="NCBI Taxonomy" id="2789015"/>
    <lineage>
        <taxon>Bacteria</taxon>
        <taxon>Candidatus Absconditibacteriota</taxon>
        <taxon>Vampirococcus</taxon>
    </lineage>
</organism>
<reference evidence="2 4" key="2">
    <citation type="journal article" date="2021" name="Nat. Commun.">
        <title>Reductive evolution and unique predatory mode in the CPR bacterium Vampirococcus lugosii.</title>
        <authorList>
            <person name="Moreira D."/>
            <person name="Zivanovic Y."/>
            <person name="Lopez-Archilla A.I."/>
            <person name="Iniesto M."/>
            <person name="Lopez-Garcia P."/>
        </authorList>
    </citation>
    <scope>NUCLEOTIDE SEQUENCE [LARGE SCALE GENOMIC DNA]</scope>
    <source>
        <strain evidence="2">Chiprana</strain>
    </source>
</reference>
<dbReference type="PANTHER" id="PTHR30399:SF1">
    <property type="entry name" value="UTP PYROPHOSPHATASE"/>
    <property type="match status" value="1"/>
</dbReference>
<evidence type="ECO:0000259" key="1">
    <source>
        <dbReference type="Pfam" id="PF01863"/>
    </source>
</evidence>
<keyword evidence="4" id="KW-1185">Reference proteome</keyword>
<evidence type="ECO:0000313" key="4">
    <source>
        <dbReference type="Proteomes" id="UP000680365"/>
    </source>
</evidence>
<dbReference type="EMBL" id="JAEDAM010000060">
    <property type="protein sequence ID" value="MBS8122245.1"/>
    <property type="molecule type" value="Genomic_DNA"/>
</dbReference>
<proteinExistence type="predicted"/>
<keyword evidence="2" id="KW-0378">Hydrolase</keyword>
<dbReference type="Pfam" id="PF01863">
    <property type="entry name" value="YgjP-like"/>
    <property type="match status" value="1"/>
</dbReference>
<dbReference type="InterPro" id="IPR053136">
    <property type="entry name" value="UTP_pyrophosphatase-like"/>
</dbReference>
<gene>
    <name evidence="2" type="ORF">VAMP_222n13</name>
    <name evidence="3" type="ORF">VAMP_222n59</name>
</gene>
<reference evidence="2" key="1">
    <citation type="submission" date="2020-12" db="EMBL/GenBank/DDBJ databases">
        <authorList>
            <person name="Moreira D."/>
            <person name="Zivanovic Y."/>
            <person name="Lopez-Archilla A.I."/>
            <person name="Iniesto M."/>
            <person name="Lopez-Garcia P."/>
        </authorList>
    </citation>
    <scope>NUCLEOTIDE SEQUENCE</scope>
    <source>
        <strain evidence="2">Chiprana</strain>
    </source>
</reference>
<protein>
    <submittedName>
        <fullName evidence="2">Metal-dependent hydrolase</fullName>
    </submittedName>
</protein>
<dbReference type="PANTHER" id="PTHR30399">
    <property type="entry name" value="UNCHARACTERIZED PROTEIN YGJP"/>
    <property type="match status" value="1"/>
</dbReference>
<dbReference type="EMBL" id="JAEDAM010000060">
    <property type="protein sequence ID" value="MBS8122250.1"/>
    <property type="molecule type" value="Genomic_DNA"/>
</dbReference>
<dbReference type="RefSeq" id="WP_213349644.1">
    <property type="nucleotide sequence ID" value="NZ_JAEDAM010000060.1"/>
</dbReference>
<accession>A0ABS5QM10</accession>
<sequence>MKDLIINNEKIPINIIKSPKRKSTLSFRMTCDGLIIRSPVDKVDKLINEFLYKRQDWIYKNWLVQKNNKTVIKKYVSGETFLYKGKKYILKVIQGNYKGCKIEFNNSFFFAYIDENISDKIKGNYIKLELDKWYKNKSKEIIKKEAEKIIKLYNFDVNKIIIKSYKSKYGQCKANDIYFNYLIIKFPLGIIKHIILHELCHIEHKNHSKNFWNLLSVLDKNCKENRKWIKENGNLD</sequence>
<name>A0ABS5QM10_9BACT</name>